<evidence type="ECO:0000256" key="3">
    <source>
        <dbReference type="ARBA" id="ARBA00009620"/>
    </source>
</evidence>
<evidence type="ECO:0000256" key="7">
    <source>
        <dbReference type="ARBA" id="ARBA00022989"/>
    </source>
</evidence>
<dbReference type="Gene3D" id="2.60.370.10">
    <property type="entry name" value="Ctag/Cox11"/>
    <property type="match status" value="1"/>
</dbReference>
<evidence type="ECO:0000256" key="5">
    <source>
        <dbReference type="ARBA" id="ARBA00022692"/>
    </source>
</evidence>
<comment type="similarity">
    <text evidence="3">Belongs to the COX11/CtaG family.</text>
</comment>
<dbReference type="InterPro" id="IPR023471">
    <property type="entry name" value="CtaG/Cox11_dom_sf"/>
</dbReference>
<dbReference type="GO" id="GO:0005507">
    <property type="term" value="F:copper ion binding"/>
    <property type="evidence" value="ECO:0007669"/>
    <property type="project" value="InterPro"/>
</dbReference>
<dbReference type="PANTHER" id="PTHR21320:SF3">
    <property type="entry name" value="CYTOCHROME C OXIDASE ASSEMBLY PROTEIN COX11, MITOCHONDRIAL-RELATED"/>
    <property type="match status" value="1"/>
</dbReference>
<dbReference type="NCBIfam" id="NF003465">
    <property type="entry name" value="PRK05089.1"/>
    <property type="match status" value="1"/>
</dbReference>
<dbReference type="EMBL" id="JADJNC010000004">
    <property type="protein sequence ID" value="MBK7421994.1"/>
    <property type="molecule type" value="Genomic_DNA"/>
</dbReference>
<comment type="caution">
    <text evidence="11">The sequence shown here is derived from an EMBL/GenBank/DDBJ whole genome shotgun (WGS) entry which is preliminary data.</text>
</comment>
<evidence type="ECO:0000256" key="2">
    <source>
        <dbReference type="ARBA" id="ARBA00004382"/>
    </source>
</evidence>
<evidence type="ECO:0000256" key="1">
    <source>
        <dbReference type="ARBA" id="ARBA00004007"/>
    </source>
</evidence>
<dbReference type="InterPro" id="IPR007533">
    <property type="entry name" value="Cyt_c_oxidase_assmbl_CtaG"/>
</dbReference>
<reference evidence="11" key="1">
    <citation type="submission" date="2020-10" db="EMBL/GenBank/DDBJ databases">
        <title>Connecting structure to function with the recovery of over 1000 high-quality activated sludge metagenome-assembled genomes encoding full-length rRNA genes using long-read sequencing.</title>
        <authorList>
            <person name="Singleton C.M."/>
            <person name="Petriglieri F."/>
            <person name="Kristensen J.M."/>
            <person name="Kirkegaard R.H."/>
            <person name="Michaelsen T.Y."/>
            <person name="Andersen M.H."/>
            <person name="Karst S.M."/>
            <person name="Dueholm M.S."/>
            <person name="Nielsen P.H."/>
            <person name="Albertsen M."/>
        </authorList>
    </citation>
    <scope>NUCLEOTIDE SEQUENCE</scope>
    <source>
        <strain evidence="11">EsbW_18-Q3-R4-48_MAXAC.044</strain>
    </source>
</reference>
<keyword evidence="6" id="KW-0735">Signal-anchor</keyword>
<keyword evidence="9 10" id="KW-0472">Membrane</keyword>
<dbReference type="AlphaFoldDB" id="A0A9D7FCU7"/>
<dbReference type="SUPFAM" id="SSF110111">
    <property type="entry name" value="Ctag/Cox11"/>
    <property type="match status" value="1"/>
</dbReference>
<comment type="subcellular location">
    <subcellularLocation>
        <location evidence="2">Cell inner membrane</location>
        <topology evidence="2">Single-pass type II membrane protein</topology>
        <orientation evidence="2">Periplasmic side</orientation>
    </subcellularLocation>
</comment>
<dbReference type="GO" id="GO:0005886">
    <property type="term" value="C:plasma membrane"/>
    <property type="evidence" value="ECO:0007669"/>
    <property type="project" value="UniProtKB-SubCell"/>
</dbReference>
<accession>A0A9D7FCU7</accession>
<dbReference type="Proteomes" id="UP000886602">
    <property type="component" value="Unassembled WGS sequence"/>
</dbReference>
<organism evidence="11 12">
    <name type="scientific">Candidatus Propionivibrio dominans</name>
    <dbReference type="NCBI Taxonomy" id="2954373"/>
    <lineage>
        <taxon>Bacteria</taxon>
        <taxon>Pseudomonadati</taxon>
        <taxon>Pseudomonadota</taxon>
        <taxon>Betaproteobacteria</taxon>
        <taxon>Rhodocyclales</taxon>
        <taxon>Rhodocyclaceae</taxon>
        <taxon>Propionivibrio</taxon>
    </lineage>
</organism>
<feature type="transmembrane region" description="Helical" evidence="10">
    <location>
        <begin position="21"/>
        <end position="39"/>
    </location>
</feature>
<keyword evidence="8" id="KW-0186">Copper</keyword>
<dbReference type="PIRSF" id="PIRSF005413">
    <property type="entry name" value="COX11"/>
    <property type="match status" value="1"/>
</dbReference>
<gene>
    <name evidence="11" type="ORF">IPJ48_02225</name>
</gene>
<name>A0A9D7FCU7_9RHOO</name>
<keyword evidence="5 10" id="KW-0812">Transmembrane</keyword>
<evidence type="ECO:0000256" key="6">
    <source>
        <dbReference type="ARBA" id="ARBA00022968"/>
    </source>
</evidence>
<protein>
    <recommendedName>
        <fullName evidence="4">Cytochrome c oxidase assembly protein CtaG</fullName>
    </recommendedName>
</protein>
<evidence type="ECO:0000256" key="4">
    <source>
        <dbReference type="ARBA" id="ARBA00015384"/>
    </source>
</evidence>
<proteinExistence type="inferred from homology"/>
<evidence type="ECO:0000256" key="9">
    <source>
        <dbReference type="ARBA" id="ARBA00023136"/>
    </source>
</evidence>
<evidence type="ECO:0000313" key="12">
    <source>
        <dbReference type="Proteomes" id="UP000886602"/>
    </source>
</evidence>
<dbReference type="PANTHER" id="PTHR21320">
    <property type="entry name" value="CYTOCHROME C OXIDASE ASSEMBLY PROTEIN COX11-RELATED"/>
    <property type="match status" value="1"/>
</dbReference>
<evidence type="ECO:0000256" key="10">
    <source>
        <dbReference type="SAM" id="Phobius"/>
    </source>
</evidence>
<comment type="function">
    <text evidence="1">Exerts its effect at some terminal stage of cytochrome c oxidase synthesis, probably by being involved in the insertion of the copper B into subunit I.</text>
</comment>
<evidence type="ECO:0000313" key="11">
    <source>
        <dbReference type="EMBL" id="MBK7421994.1"/>
    </source>
</evidence>
<keyword evidence="7 10" id="KW-1133">Transmembrane helix</keyword>
<sequence>MSVSVNTSMPVRSHRQLLIKLLAVIALAFAFGFALVPLYDVFCQVTGLNGKTGAKPGTLGLAGISKPVTAPPSSIDRSRTVTVEFMGTVMPGLPWEMTPLTSSLDLHPGELQQAMFRVRNLSDKTIVGQAIPSVSPGLAAQHFEKLDCFCFAQQTLAPGETKDMPLTFIVKPELDKDIRTITLAYAFFIVTDTNPAAKNLASR</sequence>
<evidence type="ECO:0000256" key="8">
    <source>
        <dbReference type="ARBA" id="ARBA00023008"/>
    </source>
</evidence>
<dbReference type="Pfam" id="PF04442">
    <property type="entry name" value="CtaG_Cox11"/>
    <property type="match status" value="1"/>
</dbReference>